<feature type="domain" description="TonB-dependent receptor plug" evidence="12">
    <location>
        <begin position="134"/>
        <end position="259"/>
    </location>
</feature>
<keyword evidence="5 9" id="KW-0798">TonB box</keyword>
<dbReference type="Gene3D" id="2.170.130.10">
    <property type="entry name" value="TonB-dependent receptor, plug domain"/>
    <property type="match status" value="1"/>
</dbReference>
<keyword evidence="13" id="KW-0675">Receptor</keyword>
<name>H1YH32_9SPHI</name>
<evidence type="ECO:0000256" key="2">
    <source>
        <dbReference type="ARBA" id="ARBA00022448"/>
    </source>
</evidence>
<dbReference type="InterPro" id="IPR000531">
    <property type="entry name" value="Beta-barrel_TonB"/>
</dbReference>
<keyword evidence="6 8" id="KW-0472">Membrane</keyword>
<dbReference type="InterPro" id="IPR012910">
    <property type="entry name" value="Plug_dom"/>
</dbReference>
<dbReference type="InterPro" id="IPR008969">
    <property type="entry name" value="CarboxyPept-like_regulatory"/>
</dbReference>
<organism evidence="13 14">
    <name type="scientific">Mucilaginibacter paludis DSM 18603</name>
    <dbReference type="NCBI Taxonomy" id="714943"/>
    <lineage>
        <taxon>Bacteria</taxon>
        <taxon>Pseudomonadati</taxon>
        <taxon>Bacteroidota</taxon>
        <taxon>Sphingobacteriia</taxon>
        <taxon>Sphingobacteriales</taxon>
        <taxon>Sphingobacteriaceae</taxon>
        <taxon>Mucilaginibacter</taxon>
    </lineage>
</organism>
<dbReference type="Pfam" id="PF00593">
    <property type="entry name" value="TonB_dep_Rec_b-barrel"/>
    <property type="match status" value="1"/>
</dbReference>
<accession>H1YH32</accession>
<dbReference type="Gene3D" id="2.60.40.1120">
    <property type="entry name" value="Carboxypeptidase-like, regulatory domain"/>
    <property type="match status" value="1"/>
</dbReference>
<dbReference type="Proteomes" id="UP000002774">
    <property type="component" value="Chromosome"/>
</dbReference>
<dbReference type="AlphaFoldDB" id="H1YH32"/>
<dbReference type="NCBIfam" id="TIGR04056">
    <property type="entry name" value="OMP_RagA_SusC"/>
    <property type="match status" value="1"/>
</dbReference>
<protein>
    <submittedName>
        <fullName evidence="13">TonB-dependent receptor plug</fullName>
    </submittedName>
</protein>
<evidence type="ECO:0000256" key="9">
    <source>
        <dbReference type="RuleBase" id="RU003357"/>
    </source>
</evidence>
<evidence type="ECO:0000256" key="10">
    <source>
        <dbReference type="SAM" id="SignalP"/>
    </source>
</evidence>
<evidence type="ECO:0000313" key="14">
    <source>
        <dbReference type="Proteomes" id="UP000002774"/>
    </source>
</evidence>
<evidence type="ECO:0000256" key="7">
    <source>
        <dbReference type="ARBA" id="ARBA00023237"/>
    </source>
</evidence>
<keyword evidence="2 8" id="KW-0813">Transport</keyword>
<sequence>MKKYILRITCFLLIVFSVNSVRLKAQVPEKVTVRGKVTDKKDKSTVIGASVVELDKDKRVINGQSTDINGNYALRVASTQNQIQVSAIGYKTLTLDMSKRTVIDIQLMPNGRELNEISIQAKTQSNNGTGMNIDKRDVTTATSTISAKDLEELSATSIDQALQGRLPGVDISATSGDPGAGMSIRIRGTSSLNGSSNPLIILDGMPYETQVPDDFNFGTADEQGYAQLLNIAPTDIKDITVLKDAASTALWGSRAANGVLIITTKRGVIGKPILSYNFKGTRSKQPNAIPLLTGDQYSMLIPEEIANKGGYPINTLVYPEFNYDPRDVFNFYNYSNNTNWINEITQTGYIQDHNVSMQGGGEKARYYASVGFLNQRGTTVGTALSRITTKINLDYNVSNRIRFRSDFSYTHINNDLSYSSTIRDIAYNKMPNMSVYRYDEFGRLTPVFFSPASNIQGQFSLTSSGAASGTANPLALAESAFSKQTGERITPHFNVQYDIKPNILLATFDIQFDINTTKSKNFLPQIATGRPASESVVNRATDNDGDTYGIDSKFNLIYTPQFKSDKHRLQTLVSIQTHDSRSIAQNITTANSASSNLTDVSDPARIQSGDFVLRSSDNQNRSIGVVLSNQYAFLDRYIINVGGRLDGNSNLSTNNRFGVFPAVSARWRVSGEPFMKKLKFLDDLSMRASYGLSGRSPDANYTFYNTYNPTGSSYAGESAVVPGNIGLDNLRWERKTGRNLGLNLWTLKNRLMVDIEVYNDKTTDLLFNNLKTPAYTGYPTVTANIGTIVNKGFEIGVNTIPYKSKNLVVGFDFNFSKNQNTMTEVSDQFPKTDGKKINTNGIYRTYLQVGNPFGSFYGFRYKGVYSDLNATVAKDVHGKAVIGPGGQPVYMRFNYPATDYTFQPGDAIYEDINHDGNINEDDIVYLGNSIPKISGGFGPSITWKGALKISAFFVFKSDFDIINETDMKTSNMYSYNNQSTVVLRRWRNPGDITDVPRALQGAGYNWLGSDRYVSDASFLRWQSVTARYTIGKVLLNRLKVKNASIYITAENVYTWTNYLGVNPDVSNRGNTNPFSYISDQALTPPSKNITVGITVGF</sequence>
<evidence type="ECO:0000259" key="12">
    <source>
        <dbReference type="Pfam" id="PF07715"/>
    </source>
</evidence>
<dbReference type="HOGENOM" id="CLU_004317_0_1_10"/>
<dbReference type="InterPro" id="IPR039426">
    <property type="entry name" value="TonB-dep_rcpt-like"/>
</dbReference>
<dbReference type="PROSITE" id="PS52016">
    <property type="entry name" value="TONB_DEPENDENT_REC_3"/>
    <property type="match status" value="1"/>
</dbReference>
<evidence type="ECO:0000256" key="6">
    <source>
        <dbReference type="ARBA" id="ARBA00023136"/>
    </source>
</evidence>
<dbReference type="InterPro" id="IPR023996">
    <property type="entry name" value="TonB-dep_OMP_SusC/RagA"/>
</dbReference>
<dbReference type="Pfam" id="PF13715">
    <property type="entry name" value="CarbopepD_reg_2"/>
    <property type="match status" value="1"/>
</dbReference>
<dbReference type="SUPFAM" id="SSF56935">
    <property type="entry name" value="Porins"/>
    <property type="match status" value="1"/>
</dbReference>
<dbReference type="InterPro" id="IPR037066">
    <property type="entry name" value="Plug_dom_sf"/>
</dbReference>
<keyword evidence="3 8" id="KW-1134">Transmembrane beta strand</keyword>
<evidence type="ECO:0000313" key="13">
    <source>
        <dbReference type="EMBL" id="EHQ27441.1"/>
    </source>
</evidence>
<dbReference type="Gene3D" id="2.40.170.20">
    <property type="entry name" value="TonB-dependent receptor, beta-barrel domain"/>
    <property type="match status" value="1"/>
</dbReference>
<comment type="similarity">
    <text evidence="8 9">Belongs to the TonB-dependent receptor family.</text>
</comment>
<gene>
    <name evidence="13" type="ORF">Mucpa_3341</name>
</gene>
<evidence type="ECO:0000256" key="1">
    <source>
        <dbReference type="ARBA" id="ARBA00004571"/>
    </source>
</evidence>
<dbReference type="SUPFAM" id="SSF49464">
    <property type="entry name" value="Carboxypeptidase regulatory domain-like"/>
    <property type="match status" value="1"/>
</dbReference>
<dbReference type="PROSITE" id="PS00018">
    <property type="entry name" value="EF_HAND_1"/>
    <property type="match status" value="1"/>
</dbReference>
<dbReference type="InterPro" id="IPR018247">
    <property type="entry name" value="EF_Hand_1_Ca_BS"/>
</dbReference>
<proteinExistence type="inferred from homology"/>
<comment type="subcellular location">
    <subcellularLocation>
        <location evidence="1 8">Cell outer membrane</location>
        <topology evidence="1 8">Multi-pass membrane protein</topology>
    </subcellularLocation>
</comment>
<evidence type="ECO:0000256" key="5">
    <source>
        <dbReference type="ARBA" id="ARBA00023077"/>
    </source>
</evidence>
<feature type="signal peptide" evidence="10">
    <location>
        <begin position="1"/>
        <end position="20"/>
    </location>
</feature>
<feature type="domain" description="TonB-dependent receptor-like beta-barrel" evidence="11">
    <location>
        <begin position="485"/>
        <end position="896"/>
    </location>
</feature>
<dbReference type="InterPro" id="IPR036942">
    <property type="entry name" value="Beta-barrel_TonB_sf"/>
</dbReference>
<evidence type="ECO:0000256" key="4">
    <source>
        <dbReference type="ARBA" id="ARBA00022692"/>
    </source>
</evidence>
<dbReference type="Pfam" id="PF07715">
    <property type="entry name" value="Plug"/>
    <property type="match status" value="1"/>
</dbReference>
<dbReference type="eggNOG" id="COG4206">
    <property type="taxonomic scope" value="Bacteria"/>
</dbReference>
<evidence type="ECO:0000259" key="11">
    <source>
        <dbReference type="Pfam" id="PF00593"/>
    </source>
</evidence>
<evidence type="ECO:0000256" key="8">
    <source>
        <dbReference type="PROSITE-ProRule" id="PRU01360"/>
    </source>
</evidence>
<keyword evidence="7 8" id="KW-0998">Cell outer membrane</keyword>
<dbReference type="InterPro" id="IPR023997">
    <property type="entry name" value="TonB-dep_OMP_SusC/RagA_CS"/>
</dbReference>
<dbReference type="EMBL" id="CM001403">
    <property type="protein sequence ID" value="EHQ27441.1"/>
    <property type="molecule type" value="Genomic_DNA"/>
</dbReference>
<dbReference type="NCBIfam" id="TIGR04057">
    <property type="entry name" value="SusC_RagA_signa"/>
    <property type="match status" value="1"/>
</dbReference>
<evidence type="ECO:0000256" key="3">
    <source>
        <dbReference type="ARBA" id="ARBA00022452"/>
    </source>
</evidence>
<dbReference type="OrthoDB" id="1019466at2"/>
<keyword evidence="10" id="KW-0732">Signal</keyword>
<keyword evidence="4 8" id="KW-0812">Transmembrane</keyword>
<dbReference type="RefSeq" id="WP_008507893.1">
    <property type="nucleotide sequence ID" value="NZ_CM001403.1"/>
</dbReference>
<dbReference type="STRING" id="714943.Mucpa_3341"/>
<keyword evidence="14" id="KW-1185">Reference proteome</keyword>
<feature type="chain" id="PRO_5003557340" evidence="10">
    <location>
        <begin position="21"/>
        <end position="1097"/>
    </location>
</feature>
<reference evidence="13" key="1">
    <citation type="submission" date="2011-09" db="EMBL/GenBank/DDBJ databases">
        <title>The permanent draft genome of Mucilaginibacter paludis DSM 18603.</title>
        <authorList>
            <consortium name="US DOE Joint Genome Institute (JGI-PGF)"/>
            <person name="Lucas S."/>
            <person name="Han J."/>
            <person name="Lapidus A."/>
            <person name="Bruce D."/>
            <person name="Goodwin L."/>
            <person name="Pitluck S."/>
            <person name="Peters L."/>
            <person name="Kyrpides N."/>
            <person name="Mavromatis K."/>
            <person name="Ivanova N."/>
            <person name="Mikhailova N."/>
            <person name="Held B."/>
            <person name="Detter J.C."/>
            <person name="Tapia R."/>
            <person name="Han C."/>
            <person name="Land M."/>
            <person name="Hauser L."/>
            <person name="Markowitz V."/>
            <person name="Cheng J.-F."/>
            <person name="Hugenholtz P."/>
            <person name="Woyke T."/>
            <person name="Wu D."/>
            <person name="Tindall B."/>
            <person name="Brambilla E."/>
            <person name="Klenk H.-P."/>
            <person name="Eisen J.A."/>
        </authorList>
    </citation>
    <scope>NUCLEOTIDE SEQUENCE [LARGE SCALE GENOMIC DNA]</scope>
    <source>
        <strain evidence="13">DSM 18603</strain>
    </source>
</reference>
<dbReference type="GO" id="GO:0009279">
    <property type="term" value="C:cell outer membrane"/>
    <property type="evidence" value="ECO:0007669"/>
    <property type="project" value="UniProtKB-SubCell"/>
</dbReference>